<accession>A0A8H9LSH2</accession>
<dbReference type="EMBL" id="BMUB01000005">
    <property type="protein sequence ID" value="GGU73449.1"/>
    <property type="molecule type" value="Genomic_DNA"/>
</dbReference>
<evidence type="ECO:0000256" key="1">
    <source>
        <dbReference type="SAM" id="MobiDB-lite"/>
    </source>
</evidence>
<protein>
    <submittedName>
        <fullName evidence="2">Uncharacterized protein</fullName>
    </submittedName>
</protein>
<dbReference type="AlphaFoldDB" id="A0A8H9LSH2"/>
<proteinExistence type="predicted"/>
<dbReference type="Proteomes" id="UP000610124">
    <property type="component" value="Unassembled WGS sequence"/>
</dbReference>
<reference evidence="2" key="1">
    <citation type="journal article" date="2014" name="Int. J. Syst. Evol. Microbiol.">
        <title>Complete genome sequence of Corynebacterium casei LMG S-19264T (=DSM 44701T), isolated from a smear-ripened cheese.</title>
        <authorList>
            <consortium name="US DOE Joint Genome Institute (JGI-PGF)"/>
            <person name="Walter F."/>
            <person name="Albersmeier A."/>
            <person name="Kalinowski J."/>
            <person name="Ruckert C."/>
        </authorList>
    </citation>
    <scope>NUCLEOTIDE SEQUENCE</scope>
    <source>
        <strain evidence="2">JCM 4434</strain>
    </source>
</reference>
<sequence>MRPPTGLDRPGVGGRTRRSGCERPGCAAGVVGAVRQHLGMTAAHATDYTWFEQRYPVLGEAYCLTQVEGIGAEELLRRFDAPAGREVTGLDAVIAAWETFDDGEDEEAEALFDLDEDRLLVAVTELDGWALAIEPYGYLGSLHDVIPRLAEGTRLVSHFRNANAVDHFNWWEHGSCRLQFEPLFADQRHGSDADAPGIVGLLAACGFQPDGGRHPLHTEAAFALAERLTDVRLGPERLEAATFRLGYAPRP</sequence>
<reference evidence="2" key="2">
    <citation type="submission" date="2020-09" db="EMBL/GenBank/DDBJ databases">
        <authorList>
            <person name="Sun Q."/>
            <person name="Ohkuma M."/>
        </authorList>
    </citation>
    <scope>NUCLEOTIDE SEQUENCE</scope>
    <source>
        <strain evidence="2">JCM 4434</strain>
    </source>
</reference>
<dbReference type="Pfam" id="PF20062">
    <property type="entry name" value="DUF6461"/>
    <property type="match status" value="1"/>
</dbReference>
<name>A0A8H9LSH2_KITAU</name>
<evidence type="ECO:0000313" key="2">
    <source>
        <dbReference type="EMBL" id="GGU73449.1"/>
    </source>
</evidence>
<feature type="region of interest" description="Disordered" evidence="1">
    <location>
        <begin position="1"/>
        <end position="20"/>
    </location>
</feature>
<organism evidence="2 3">
    <name type="scientific">Kitasatospora aureofaciens</name>
    <name type="common">Streptomyces aureofaciens</name>
    <dbReference type="NCBI Taxonomy" id="1894"/>
    <lineage>
        <taxon>Bacteria</taxon>
        <taxon>Bacillati</taxon>
        <taxon>Actinomycetota</taxon>
        <taxon>Actinomycetes</taxon>
        <taxon>Kitasatosporales</taxon>
        <taxon>Streptomycetaceae</taxon>
        <taxon>Kitasatospora</taxon>
    </lineage>
</organism>
<evidence type="ECO:0000313" key="3">
    <source>
        <dbReference type="Proteomes" id="UP000610124"/>
    </source>
</evidence>
<comment type="caution">
    <text evidence="2">The sequence shown here is derived from an EMBL/GenBank/DDBJ whole genome shotgun (WGS) entry which is preliminary data.</text>
</comment>
<gene>
    <name evidence="2" type="ORF">GCM10010502_26430</name>
</gene>
<dbReference type="InterPro" id="IPR045592">
    <property type="entry name" value="DUF6461"/>
</dbReference>